<name>A0A015KYM5_RHIIW</name>
<dbReference type="OrthoDB" id="2014201at2759"/>
<sequence length="207" mass="24732">MRNYKFTKKWFERHIPMWEKTLSDLKNNNKKINVLQIGVFEGRATVWILDELFKNMESRLTTIDTFKNIFVNYDYEETFRKNIKESGKDSQVDIIKSNPSDALTKLKYEKSIKFDFIYVDGCSLISCDVLNDIIISWNLLKEGGIMILDNYEWDYFEEEFNNPRLAIDSFLRNFQQHIEVIFKRFQVAVKKVVKEVPRTPRDDKSLD</sequence>
<evidence type="ECO:0000313" key="1">
    <source>
        <dbReference type="EMBL" id="EXX65136.1"/>
    </source>
</evidence>
<dbReference type="AlphaFoldDB" id="A0A015KYM5"/>
<gene>
    <name evidence="1" type="ORF">RirG_136210</name>
</gene>
<keyword evidence="2" id="KW-1185">Reference proteome</keyword>
<evidence type="ECO:0008006" key="3">
    <source>
        <dbReference type="Google" id="ProtNLM"/>
    </source>
</evidence>
<dbReference type="EMBL" id="JEMT01022521">
    <property type="protein sequence ID" value="EXX65136.1"/>
    <property type="molecule type" value="Genomic_DNA"/>
</dbReference>
<evidence type="ECO:0000313" key="2">
    <source>
        <dbReference type="Proteomes" id="UP000022910"/>
    </source>
</evidence>
<reference evidence="1 2" key="1">
    <citation type="submission" date="2014-02" db="EMBL/GenBank/DDBJ databases">
        <title>Single nucleus genome sequencing reveals high similarity among nuclei of an endomycorrhizal fungus.</title>
        <authorList>
            <person name="Lin K."/>
            <person name="Geurts R."/>
            <person name="Zhang Z."/>
            <person name="Limpens E."/>
            <person name="Saunders D.G."/>
            <person name="Mu D."/>
            <person name="Pang E."/>
            <person name="Cao H."/>
            <person name="Cha H."/>
            <person name="Lin T."/>
            <person name="Zhou Q."/>
            <person name="Shang Y."/>
            <person name="Li Y."/>
            <person name="Ivanov S."/>
            <person name="Sharma T."/>
            <person name="Velzen R.V."/>
            <person name="Ruijter N.D."/>
            <person name="Aanen D.K."/>
            <person name="Win J."/>
            <person name="Kamoun S."/>
            <person name="Bisseling T."/>
            <person name="Huang S."/>
        </authorList>
    </citation>
    <scope>NUCLEOTIDE SEQUENCE [LARGE SCALE GENOMIC DNA]</scope>
    <source>
        <strain evidence="2">DAOM197198w</strain>
    </source>
</reference>
<dbReference type="Proteomes" id="UP000022910">
    <property type="component" value="Unassembled WGS sequence"/>
</dbReference>
<accession>A0A015KYM5</accession>
<dbReference type="SUPFAM" id="SSF53335">
    <property type="entry name" value="S-adenosyl-L-methionine-dependent methyltransferases"/>
    <property type="match status" value="1"/>
</dbReference>
<comment type="caution">
    <text evidence="1">The sequence shown here is derived from an EMBL/GenBank/DDBJ whole genome shotgun (WGS) entry which is preliminary data.</text>
</comment>
<dbReference type="InterPro" id="IPR029063">
    <property type="entry name" value="SAM-dependent_MTases_sf"/>
</dbReference>
<dbReference type="Pfam" id="PF13578">
    <property type="entry name" value="Methyltransf_24"/>
    <property type="match status" value="1"/>
</dbReference>
<dbReference type="HOGENOM" id="CLU_114230_0_0_1"/>
<dbReference type="Gene3D" id="3.40.50.150">
    <property type="entry name" value="Vaccinia Virus protein VP39"/>
    <property type="match status" value="1"/>
</dbReference>
<organism evidence="1 2">
    <name type="scientific">Rhizophagus irregularis (strain DAOM 197198w)</name>
    <name type="common">Glomus intraradices</name>
    <dbReference type="NCBI Taxonomy" id="1432141"/>
    <lineage>
        <taxon>Eukaryota</taxon>
        <taxon>Fungi</taxon>
        <taxon>Fungi incertae sedis</taxon>
        <taxon>Mucoromycota</taxon>
        <taxon>Glomeromycotina</taxon>
        <taxon>Glomeromycetes</taxon>
        <taxon>Glomerales</taxon>
        <taxon>Glomeraceae</taxon>
        <taxon>Rhizophagus</taxon>
    </lineage>
</organism>
<dbReference type="STRING" id="1432141.A0A015KYM5"/>
<proteinExistence type="predicted"/>
<protein>
    <recommendedName>
        <fullName evidence="3">Sam-dependent methyltransferase</fullName>
    </recommendedName>
</protein>